<evidence type="ECO:0000313" key="4">
    <source>
        <dbReference type="Proteomes" id="UP000017813"/>
    </source>
</evidence>
<dbReference type="AlphaFoldDB" id="U6Q1T8"/>
<dbReference type="HOGENOM" id="CLU_049444_0_0_4"/>
<dbReference type="KEGG" id="smur:BWP33_07300"/>
<dbReference type="STRING" id="641147.HMPREF9021_02704"/>
<reference evidence="3 4" key="2">
    <citation type="submission" date="2011-10" db="EMBL/GenBank/DDBJ databases">
        <title>The Genome Sequence of Simonsiella muelleri ATCC 29453.</title>
        <authorList>
            <consortium name="The Broad Institute Genome Sequencing Platform"/>
            <consortium name="The Broad Institute Genome Sequencing Center for Infectious Disease"/>
            <person name="Earl A."/>
            <person name="Ward D."/>
            <person name="Feldgarden M."/>
            <person name="Gevers D."/>
            <person name="Izard J."/>
            <person name="Baranova O.V."/>
            <person name="Blanton J.M."/>
            <person name="Tanner A.C."/>
            <person name="Dewhirst F."/>
            <person name="Young S.K."/>
            <person name="Zeng Q."/>
            <person name="Gargeya S."/>
            <person name="Fitzgerald M."/>
            <person name="Haas B."/>
            <person name="Abouelleil A."/>
            <person name="Alvarado L."/>
            <person name="Arachchi H.M."/>
            <person name="Berlin A."/>
            <person name="Brown A."/>
            <person name="Chapman S.B."/>
            <person name="Chen Z."/>
            <person name="Dunbar C."/>
            <person name="Freedman E."/>
            <person name="Gearin G."/>
            <person name="Goldberg J."/>
            <person name="Griggs A."/>
            <person name="Gujja S."/>
            <person name="Heiman D."/>
            <person name="Howarth C."/>
            <person name="Larson L."/>
            <person name="Lui A."/>
            <person name="MacDonald P.J.P."/>
            <person name="Montmayeur A."/>
            <person name="Murphy C."/>
            <person name="Neiman D."/>
            <person name="Pearson M."/>
            <person name="Priest M."/>
            <person name="Roberts A."/>
            <person name="Saif S."/>
            <person name="Shea T."/>
            <person name="Shenoy N."/>
            <person name="Sisk P."/>
            <person name="Stolte C."/>
            <person name="Sykes S."/>
            <person name="Wortman J."/>
            <person name="Nusbaum C."/>
            <person name="Birren B."/>
        </authorList>
    </citation>
    <scope>NUCLEOTIDE SEQUENCE [LARGE SCALE GENOMIC DNA]</scope>
    <source>
        <strain evidence="3 4">ATCC 29453</strain>
    </source>
</reference>
<evidence type="ECO:0000256" key="1">
    <source>
        <dbReference type="SAM" id="Coils"/>
    </source>
</evidence>
<proteinExistence type="predicted"/>
<gene>
    <name evidence="3" type="ORF">HMPREF9021_02704</name>
    <name evidence="2" type="ORF">HMPREF9021_02709</name>
</gene>
<dbReference type="RefSeq" id="WP_002643118.1">
    <property type="nucleotide sequence ID" value="NZ_CP019448.1"/>
</dbReference>
<dbReference type="OrthoDB" id="7032309at2"/>
<evidence type="ECO:0000313" key="2">
    <source>
        <dbReference type="EMBL" id="EJZ50046.1"/>
    </source>
</evidence>
<dbReference type="KEGG" id="smur:BWP33_07730"/>
<organism evidence="3 4">
    <name type="scientific">Simonsiella muelleri ATCC 29453</name>
    <dbReference type="NCBI Taxonomy" id="641147"/>
    <lineage>
        <taxon>Bacteria</taxon>
        <taxon>Pseudomonadati</taxon>
        <taxon>Pseudomonadota</taxon>
        <taxon>Betaproteobacteria</taxon>
        <taxon>Neisseriales</taxon>
        <taxon>Neisseriaceae</taxon>
        <taxon>Simonsiella</taxon>
    </lineage>
</organism>
<name>U6Q1T8_9NEIS</name>
<keyword evidence="1" id="KW-0175">Coiled coil</keyword>
<dbReference type="EMBL" id="ADCY02000075">
    <property type="protein sequence ID" value="EJZ50060.1"/>
    <property type="molecule type" value="Genomic_DNA"/>
</dbReference>
<dbReference type="EMBL" id="ADCY02000077">
    <property type="protein sequence ID" value="EJZ50046.1"/>
    <property type="molecule type" value="Genomic_DNA"/>
</dbReference>
<protein>
    <submittedName>
        <fullName evidence="3">Uncharacterized protein</fullName>
    </submittedName>
</protein>
<sequence length="344" mass="38728">MTTNTQIALYQGVEVEQAVYMAAFSQENGLQEIINQITQQAKAQAVELSGDINIKKNRTALSSLARTVASAKVSIDDTGKSLVEDAKAKIKIVDDNRKNVRDSLDALRDEIRKPVTEWEEAKKAEEAALEAEKALIKTLSQAIDENGNRKNSIQLREDFEKISQRIQSDNADIQAAAKDALNQLEQHIQAAEQYEAQQAEIARLEAEKAAREKAEYEAKIAAEAAEKAKREAEAKAQAERELAERAKIEAQMKAEAAEREKQAMQERMEVEKKAAAEAERMRIEAEQREIQEAEAKRAQDIEYKRQINREIYNVMISCEIEETAAKAFLLKLQNGEVPHLKICY</sequence>
<reference evidence="3 4" key="1">
    <citation type="submission" date="2010-03" db="EMBL/GenBank/DDBJ databases">
        <authorList>
            <consortium name="The Broad Institute Genome Sequencing Platform"/>
            <person name="Ward D."/>
            <person name="Earl A."/>
            <person name="Feldgarden M."/>
            <person name="Gevers D."/>
            <person name="Young S."/>
            <person name="Zeng Q."/>
            <person name="Koehrsen M."/>
            <person name="Alvarado L."/>
            <person name="Berlin A.M."/>
            <person name="Borenstein D."/>
            <person name="Chapman S.B."/>
            <person name="Chen Z."/>
            <person name="Engels R."/>
            <person name="Freedman E."/>
            <person name="Gellesch M."/>
            <person name="Goldberg J."/>
            <person name="Griggs A."/>
            <person name="Gujja S."/>
            <person name="Heilman E.R."/>
            <person name="Heiman D.I."/>
            <person name="Hepburn T.A."/>
            <person name="Howarth C."/>
            <person name="Jen D."/>
            <person name="Larson L."/>
            <person name="Mehta T."/>
            <person name="Park D."/>
            <person name="Pearson M."/>
            <person name="Richards J."/>
            <person name="Roberts A."/>
            <person name="Saif S."/>
            <person name="Shea T.D."/>
            <person name="Shenoy N."/>
            <person name="Sisk P."/>
            <person name="Stolte C."/>
            <person name="Sykes S.N."/>
            <person name="Walk T."/>
            <person name="White J."/>
            <person name="Yandava C."/>
            <person name="Izard J."/>
            <person name="Baranova O.V."/>
            <person name="Blanton J.M."/>
            <person name="Tanner A.C."/>
            <person name="Dewhirst F."/>
            <person name="Haas B."/>
            <person name="Nusbaum C."/>
            <person name="Birren B."/>
        </authorList>
    </citation>
    <scope>NUCLEOTIDE SEQUENCE [LARGE SCALE GENOMIC DNA]</scope>
    <source>
        <strain evidence="3 4">ATCC 29453</strain>
    </source>
</reference>
<dbReference type="eggNOG" id="ENOG50327XW">
    <property type="taxonomic scope" value="Bacteria"/>
</dbReference>
<feature type="coiled-coil region" evidence="1">
    <location>
        <begin position="90"/>
        <end position="142"/>
    </location>
</feature>
<evidence type="ECO:0000313" key="3">
    <source>
        <dbReference type="EMBL" id="EJZ50060.1"/>
    </source>
</evidence>
<feature type="coiled-coil region" evidence="1">
    <location>
        <begin position="170"/>
        <end position="303"/>
    </location>
</feature>
<keyword evidence="4" id="KW-1185">Reference proteome</keyword>
<dbReference type="Proteomes" id="UP000017813">
    <property type="component" value="Unassembled WGS sequence"/>
</dbReference>
<accession>U6Q1T8</accession>
<comment type="caution">
    <text evidence="3">The sequence shown here is derived from an EMBL/GenBank/DDBJ whole genome shotgun (WGS) entry which is preliminary data.</text>
</comment>